<dbReference type="STRING" id="294746.A5DKD4"/>
<dbReference type="HOGENOM" id="CLU_041093_2_0_1"/>
<dbReference type="OrthoDB" id="270293at2759"/>
<dbReference type="OMA" id="YKNGKRG"/>
<dbReference type="PROSITE" id="PS51328">
    <property type="entry name" value="L_LECTIN_LIKE"/>
    <property type="match status" value="1"/>
</dbReference>
<dbReference type="EMBL" id="CH408158">
    <property type="protein sequence ID" value="EDK39637.2"/>
    <property type="molecule type" value="Genomic_DNA"/>
</dbReference>
<dbReference type="PANTHER" id="PTHR12223">
    <property type="entry name" value="VESICULAR MANNOSE-BINDING LECTIN"/>
    <property type="match status" value="1"/>
</dbReference>
<dbReference type="Proteomes" id="UP000001997">
    <property type="component" value="Unassembled WGS sequence"/>
</dbReference>
<organism evidence="9 10">
    <name type="scientific">Meyerozyma guilliermondii (strain ATCC 6260 / CBS 566 / DSM 6381 / JCM 1539 / NBRC 10279 / NRRL Y-324)</name>
    <name type="common">Yeast</name>
    <name type="synonym">Candida guilliermondii</name>
    <dbReference type="NCBI Taxonomy" id="294746"/>
    <lineage>
        <taxon>Eukaryota</taxon>
        <taxon>Fungi</taxon>
        <taxon>Dikarya</taxon>
        <taxon>Ascomycota</taxon>
        <taxon>Saccharomycotina</taxon>
        <taxon>Pichiomycetes</taxon>
        <taxon>Debaryomycetaceae</taxon>
        <taxon>Meyerozyma</taxon>
    </lineage>
</organism>
<dbReference type="AlphaFoldDB" id="A5DKD4"/>
<keyword evidence="3" id="KW-0732">Signal</keyword>
<evidence type="ECO:0000256" key="5">
    <source>
        <dbReference type="ARBA" id="ARBA00023136"/>
    </source>
</evidence>
<dbReference type="InterPro" id="IPR013320">
    <property type="entry name" value="ConA-like_dom_sf"/>
</dbReference>
<dbReference type="InterPro" id="IPR005052">
    <property type="entry name" value="Lectin_leg"/>
</dbReference>
<name>A5DKD4_PICGU</name>
<comment type="subcellular location">
    <subcellularLocation>
        <location evidence="1">Membrane</location>
        <topology evidence="1">Single-pass type I membrane protein</topology>
    </subcellularLocation>
</comment>
<sequence length="409" mass="46122">MAMASILRSKTFKGALTLVVFIVLYVLIFPRDSDDSLSPEEINSMFQNKDEGLAGIKKVELTAHGLAPPYLDPNTLKPKNWDVSGTTIVRNNEFMRLTSDNPHQAGSIFSKLPIQAESFEMELTFHIHSKARELVADGFAIWFTDRKLPTGDVFGCQNNFNGLGIFVDTYKNGKRGQFPFVNLMMGNGVTPYNKDTDGYETRLAGCTARSVLNPRSELTKARIVYTKNGYFSLDFNYNNVADEWSNCVTLSDVRLPAIKYLGFSAETGDLSENVDLMENRMFALYNGKGGFIDSIDELQEISNEEAAKEEAGGGRHRVLKKEKSTTKRRTLKRLKNAERRLKERERQKRKELYGDENANFFNRLVKKVVFGLKLCLYTAAVVGVVWVGSIAYRSRKAMKRGKKHAGLLD</sequence>
<evidence type="ECO:0000256" key="1">
    <source>
        <dbReference type="ARBA" id="ARBA00004479"/>
    </source>
</evidence>
<evidence type="ECO:0000313" key="10">
    <source>
        <dbReference type="Proteomes" id="UP000001997"/>
    </source>
</evidence>
<dbReference type="InterPro" id="IPR051136">
    <property type="entry name" value="Intracellular_Lectin-GPT"/>
</dbReference>
<reference evidence="9 10" key="1">
    <citation type="journal article" date="2009" name="Nature">
        <title>Evolution of pathogenicity and sexual reproduction in eight Candida genomes.</title>
        <authorList>
            <person name="Butler G."/>
            <person name="Rasmussen M.D."/>
            <person name="Lin M.F."/>
            <person name="Santos M.A."/>
            <person name="Sakthikumar S."/>
            <person name="Munro C.A."/>
            <person name="Rheinbay E."/>
            <person name="Grabherr M."/>
            <person name="Forche A."/>
            <person name="Reedy J.L."/>
            <person name="Agrafioti I."/>
            <person name="Arnaud M.B."/>
            <person name="Bates S."/>
            <person name="Brown A.J."/>
            <person name="Brunke S."/>
            <person name="Costanzo M.C."/>
            <person name="Fitzpatrick D.A."/>
            <person name="de Groot P.W."/>
            <person name="Harris D."/>
            <person name="Hoyer L.L."/>
            <person name="Hube B."/>
            <person name="Klis F.M."/>
            <person name="Kodira C."/>
            <person name="Lennard N."/>
            <person name="Logue M.E."/>
            <person name="Martin R."/>
            <person name="Neiman A.M."/>
            <person name="Nikolaou E."/>
            <person name="Quail M.A."/>
            <person name="Quinn J."/>
            <person name="Santos M.C."/>
            <person name="Schmitzberger F.F."/>
            <person name="Sherlock G."/>
            <person name="Shah P."/>
            <person name="Silverstein K.A."/>
            <person name="Skrzypek M.S."/>
            <person name="Soll D."/>
            <person name="Staggs R."/>
            <person name="Stansfield I."/>
            <person name="Stumpf M.P."/>
            <person name="Sudbery P.E."/>
            <person name="Srikantha T."/>
            <person name="Zeng Q."/>
            <person name="Berman J."/>
            <person name="Berriman M."/>
            <person name="Heitman J."/>
            <person name="Gow N.A."/>
            <person name="Lorenz M.C."/>
            <person name="Birren B.W."/>
            <person name="Kellis M."/>
            <person name="Cuomo C.A."/>
        </authorList>
    </citation>
    <scope>NUCLEOTIDE SEQUENCE [LARGE SCALE GENOMIC DNA]</scope>
    <source>
        <strain evidence="10">ATCC 6260 / CBS 566 / DSM 6381 / JCM 1539 / NBRC 10279 / NRRL Y-324</strain>
    </source>
</reference>
<dbReference type="FunCoup" id="A5DKD4">
    <property type="interactions" value="19"/>
</dbReference>
<keyword evidence="5 7" id="KW-0472">Membrane</keyword>
<accession>A5DKD4</accession>
<feature type="transmembrane region" description="Helical" evidence="7">
    <location>
        <begin position="370"/>
        <end position="392"/>
    </location>
</feature>
<protein>
    <recommendedName>
        <fullName evidence="8">L-type lectin-like domain-containing protein</fullName>
    </recommendedName>
</protein>
<dbReference type="GO" id="GO:0030134">
    <property type="term" value="C:COPII-coated ER to Golgi transport vesicle"/>
    <property type="evidence" value="ECO:0007669"/>
    <property type="project" value="TreeGrafter"/>
</dbReference>
<dbReference type="GO" id="GO:0005789">
    <property type="term" value="C:endoplasmic reticulum membrane"/>
    <property type="evidence" value="ECO:0007669"/>
    <property type="project" value="TreeGrafter"/>
</dbReference>
<dbReference type="InParanoid" id="A5DKD4"/>
<dbReference type="PANTHER" id="PTHR12223:SF45">
    <property type="entry name" value="RE50040P"/>
    <property type="match status" value="1"/>
</dbReference>
<dbReference type="GO" id="GO:0005537">
    <property type="term" value="F:D-mannose binding"/>
    <property type="evidence" value="ECO:0007669"/>
    <property type="project" value="TreeGrafter"/>
</dbReference>
<gene>
    <name evidence="9" type="ORF">PGUG_03735</name>
</gene>
<dbReference type="GeneID" id="5125832"/>
<dbReference type="Pfam" id="PF03388">
    <property type="entry name" value="Lectin_leg-like"/>
    <property type="match status" value="1"/>
</dbReference>
<dbReference type="VEuPathDB" id="FungiDB:PGUG_03735"/>
<dbReference type="eggNOG" id="KOG3839">
    <property type="taxonomic scope" value="Eukaryota"/>
</dbReference>
<dbReference type="SUPFAM" id="SSF49899">
    <property type="entry name" value="Concanavalin A-like lectins/glucanases"/>
    <property type="match status" value="1"/>
</dbReference>
<dbReference type="GO" id="GO:0005793">
    <property type="term" value="C:endoplasmic reticulum-Golgi intermediate compartment"/>
    <property type="evidence" value="ECO:0007669"/>
    <property type="project" value="TreeGrafter"/>
</dbReference>
<evidence type="ECO:0000259" key="8">
    <source>
        <dbReference type="PROSITE" id="PS51328"/>
    </source>
</evidence>
<feature type="coiled-coil region" evidence="6">
    <location>
        <begin position="320"/>
        <end position="351"/>
    </location>
</feature>
<evidence type="ECO:0000256" key="6">
    <source>
        <dbReference type="SAM" id="Coils"/>
    </source>
</evidence>
<keyword evidence="6" id="KW-0175">Coiled coil</keyword>
<evidence type="ECO:0000256" key="4">
    <source>
        <dbReference type="ARBA" id="ARBA00022989"/>
    </source>
</evidence>
<dbReference type="GO" id="GO:0006888">
    <property type="term" value="P:endoplasmic reticulum to Golgi vesicle-mediated transport"/>
    <property type="evidence" value="ECO:0007669"/>
    <property type="project" value="TreeGrafter"/>
</dbReference>
<evidence type="ECO:0000256" key="3">
    <source>
        <dbReference type="ARBA" id="ARBA00022729"/>
    </source>
</evidence>
<feature type="domain" description="L-type lectin-like" evidence="8">
    <location>
        <begin position="58"/>
        <end position="284"/>
    </location>
</feature>
<dbReference type="CDD" id="cd07308">
    <property type="entry name" value="lectin_leg-like"/>
    <property type="match status" value="1"/>
</dbReference>
<dbReference type="KEGG" id="pgu:PGUG_03735"/>
<evidence type="ECO:0000256" key="7">
    <source>
        <dbReference type="SAM" id="Phobius"/>
    </source>
</evidence>
<keyword evidence="2 7" id="KW-0812">Transmembrane</keyword>
<dbReference type="GO" id="GO:0000139">
    <property type="term" value="C:Golgi membrane"/>
    <property type="evidence" value="ECO:0007669"/>
    <property type="project" value="TreeGrafter"/>
</dbReference>
<keyword evidence="4 7" id="KW-1133">Transmembrane helix</keyword>
<evidence type="ECO:0000256" key="2">
    <source>
        <dbReference type="ARBA" id="ARBA00022692"/>
    </source>
</evidence>
<dbReference type="Gene3D" id="2.60.120.200">
    <property type="match status" value="1"/>
</dbReference>
<dbReference type="RefSeq" id="XP_001484354.2">
    <property type="nucleotide sequence ID" value="XM_001484304.1"/>
</dbReference>
<feature type="transmembrane region" description="Helical" evidence="7">
    <location>
        <begin position="12"/>
        <end position="29"/>
    </location>
</feature>
<proteinExistence type="predicted"/>
<evidence type="ECO:0000313" key="9">
    <source>
        <dbReference type="EMBL" id="EDK39637.2"/>
    </source>
</evidence>
<keyword evidence="10" id="KW-1185">Reference proteome</keyword>